<reference evidence="3" key="1">
    <citation type="journal article" date="2014" name="Int. J. Syst. Evol. Microbiol.">
        <title>Complete genome of a new Firmicutes species belonging to the dominant human colonic microbiota ('Ruminococcus bicirculans') reveals two chromosomes and a selective capacity to utilize plant glucans.</title>
        <authorList>
            <consortium name="NISC Comparative Sequencing Program"/>
            <person name="Wegmann U."/>
            <person name="Louis P."/>
            <person name="Goesmann A."/>
            <person name="Henrissat B."/>
            <person name="Duncan S.H."/>
            <person name="Flint H.J."/>
        </authorList>
    </citation>
    <scope>NUCLEOTIDE SEQUENCE</scope>
    <source>
        <strain evidence="3">NBRC 108219</strain>
    </source>
</reference>
<accession>A0ABQ5V9I0</accession>
<feature type="domain" description="DUF547" evidence="2">
    <location>
        <begin position="73"/>
        <end position="183"/>
    </location>
</feature>
<keyword evidence="1" id="KW-0732">Signal</keyword>
<sequence>MIRSLLLSIALVSAAVPAFAMNSATSDYADVLKRHLSPGPDGILLFDYAAVHEGDDHAVIEAFIEDQAARAPSEMDEAEALAYWANLYNAVTLDVVLDNYPLNSIRQFGLFNTGPWDKELVTVEGEALSLNNIEHGIMRAEYPSPYIHYMVNCASIGCPNLMDRLWEAETLEVDQKAAAAAYINSDRGLTLSNGTISISKIYKWYAADFGSKDDLRTHLATYATGERLDALTGGDRFRGSHYSWDLNRK</sequence>
<feature type="signal peptide" evidence="1">
    <location>
        <begin position="1"/>
        <end position="20"/>
    </location>
</feature>
<dbReference type="RefSeq" id="WP_284390336.1">
    <property type="nucleotide sequence ID" value="NZ_BSNK01000002.1"/>
</dbReference>
<evidence type="ECO:0000256" key="1">
    <source>
        <dbReference type="SAM" id="SignalP"/>
    </source>
</evidence>
<evidence type="ECO:0000313" key="3">
    <source>
        <dbReference type="EMBL" id="GLQ24169.1"/>
    </source>
</evidence>
<dbReference type="PANTHER" id="PTHR46361">
    <property type="entry name" value="ELECTRON CARRIER/ PROTEIN DISULFIDE OXIDOREDUCTASE"/>
    <property type="match status" value="1"/>
</dbReference>
<dbReference type="Proteomes" id="UP001161391">
    <property type="component" value="Unassembled WGS sequence"/>
</dbReference>
<dbReference type="InterPro" id="IPR006869">
    <property type="entry name" value="DUF547"/>
</dbReference>
<reference evidence="3" key="2">
    <citation type="submission" date="2023-01" db="EMBL/GenBank/DDBJ databases">
        <title>Draft genome sequence of Algimonas ampicilliniresistens strain NBRC 108219.</title>
        <authorList>
            <person name="Sun Q."/>
            <person name="Mori K."/>
        </authorList>
    </citation>
    <scope>NUCLEOTIDE SEQUENCE</scope>
    <source>
        <strain evidence="3">NBRC 108219</strain>
    </source>
</reference>
<dbReference type="Pfam" id="PF04784">
    <property type="entry name" value="DUF547"/>
    <property type="match status" value="1"/>
</dbReference>
<protein>
    <submittedName>
        <fullName evidence="3">DUF547 domain-containing protein</fullName>
    </submittedName>
</protein>
<proteinExistence type="predicted"/>
<organism evidence="3 4">
    <name type="scientific">Algimonas ampicilliniresistens</name>
    <dbReference type="NCBI Taxonomy" id="1298735"/>
    <lineage>
        <taxon>Bacteria</taxon>
        <taxon>Pseudomonadati</taxon>
        <taxon>Pseudomonadota</taxon>
        <taxon>Alphaproteobacteria</taxon>
        <taxon>Maricaulales</taxon>
        <taxon>Robiginitomaculaceae</taxon>
        <taxon>Algimonas</taxon>
    </lineage>
</organism>
<gene>
    <name evidence="3" type="ORF">GCM10007853_20430</name>
</gene>
<dbReference type="EMBL" id="BSNK01000002">
    <property type="protein sequence ID" value="GLQ24169.1"/>
    <property type="molecule type" value="Genomic_DNA"/>
</dbReference>
<keyword evidence="4" id="KW-1185">Reference proteome</keyword>
<name>A0ABQ5V9I0_9PROT</name>
<feature type="chain" id="PRO_5046614142" evidence="1">
    <location>
        <begin position="21"/>
        <end position="249"/>
    </location>
</feature>
<dbReference type="PANTHER" id="PTHR46361:SF3">
    <property type="entry name" value="ELECTRON CARRIER_ PROTEIN DISULFIDE OXIDOREDUCTASE"/>
    <property type="match status" value="1"/>
</dbReference>
<evidence type="ECO:0000259" key="2">
    <source>
        <dbReference type="Pfam" id="PF04784"/>
    </source>
</evidence>
<comment type="caution">
    <text evidence="3">The sequence shown here is derived from an EMBL/GenBank/DDBJ whole genome shotgun (WGS) entry which is preliminary data.</text>
</comment>
<evidence type="ECO:0000313" key="4">
    <source>
        <dbReference type="Proteomes" id="UP001161391"/>
    </source>
</evidence>